<dbReference type="EMBL" id="JBHTBS010000002">
    <property type="protein sequence ID" value="MFC7336770.1"/>
    <property type="molecule type" value="Genomic_DNA"/>
</dbReference>
<evidence type="ECO:0000313" key="5">
    <source>
        <dbReference type="EMBL" id="MFC7336770.1"/>
    </source>
</evidence>
<keyword evidence="2" id="KW-0808">Transferase</keyword>
<proteinExistence type="predicted"/>
<dbReference type="PANTHER" id="PTHR12526">
    <property type="entry name" value="GLYCOSYLTRANSFERASE"/>
    <property type="match status" value="1"/>
</dbReference>
<evidence type="ECO:0000259" key="4">
    <source>
        <dbReference type="Pfam" id="PF13439"/>
    </source>
</evidence>
<feature type="domain" description="Glycosyltransferase subfamily 4-like N-terminal" evidence="4">
    <location>
        <begin position="20"/>
        <end position="180"/>
    </location>
</feature>
<evidence type="ECO:0000256" key="2">
    <source>
        <dbReference type="ARBA" id="ARBA00022679"/>
    </source>
</evidence>
<evidence type="ECO:0000256" key="1">
    <source>
        <dbReference type="ARBA" id="ARBA00022676"/>
    </source>
</evidence>
<dbReference type="Proteomes" id="UP001596472">
    <property type="component" value="Unassembled WGS sequence"/>
</dbReference>
<dbReference type="Pfam" id="PF00534">
    <property type="entry name" value="Glycos_transf_1"/>
    <property type="match status" value="1"/>
</dbReference>
<organism evidence="5 6">
    <name type="scientific">Haloferula chungangensis</name>
    <dbReference type="NCBI Taxonomy" id="1048331"/>
    <lineage>
        <taxon>Bacteria</taxon>
        <taxon>Pseudomonadati</taxon>
        <taxon>Verrucomicrobiota</taxon>
        <taxon>Verrucomicrobiia</taxon>
        <taxon>Verrucomicrobiales</taxon>
        <taxon>Verrucomicrobiaceae</taxon>
        <taxon>Haloferula</taxon>
    </lineage>
</organism>
<reference evidence="6" key="1">
    <citation type="journal article" date="2019" name="Int. J. Syst. Evol. Microbiol.">
        <title>The Global Catalogue of Microorganisms (GCM) 10K type strain sequencing project: providing services to taxonomists for standard genome sequencing and annotation.</title>
        <authorList>
            <consortium name="The Broad Institute Genomics Platform"/>
            <consortium name="The Broad Institute Genome Sequencing Center for Infectious Disease"/>
            <person name="Wu L."/>
            <person name="Ma J."/>
        </authorList>
    </citation>
    <scope>NUCLEOTIDE SEQUENCE [LARGE SCALE GENOMIC DNA]</scope>
    <source>
        <strain evidence="6">CGMCC 4.1467</strain>
    </source>
</reference>
<evidence type="ECO:0000313" key="6">
    <source>
        <dbReference type="Proteomes" id="UP001596472"/>
    </source>
</evidence>
<dbReference type="Gene3D" id="3.40.50.2000">
    <property type="entry name" value="Glycogen Phosphorylase B"/>
    <property type="match status" value="2"/>
</dbReference>
<keyword evidence="1" id="KW-0328">Glycosyltransferase</keyword>
<feature type="domain" description="Glycosyl transferase family 1" evidence="3">
    <location>
        <begin position="194"/>
        <end position="308"/>
    </location>
</feature>
<dbReference type="PANTHER" id="PTHR12526:SF510">
    <property type="entry name" value="D-INOSITOL 3-PHOSPHATE GLYCOSYLTRANSFERASE"/>
    <property type="match status" value="1"/>
</dbReference>
<sequence>MRDQTRILIAIGQTPFDPTSGAAQATLHLAEMLAAHGHQVRSLSTTGTEGEFAGTLPSGKFVEAQVHHHILPVPAAEKHSWHHLVGKEYDSIFDQALKEFQPDLLLTFGDEFPDTARRQRAVGAGTKVVFCLHNHHYRSRLPLHVDAFLTPSTFLAEDYRKAWGKGPEIQSLPTPVSPERARAAQHEPVFTTFINPQPTKGLWFMIRLADYLGRHHPDIPLRIVEGRASAAAFLSTARQAGIELQQFPNLFFSPNLADVREIWSTTRILLAPSTWQEPAGRVAVEAMLNGAVPIVSDRGGLAEQVGQGGIVLPLPESLTPTSRVLPSLSSIRPWIDAIVPLCHDDCEFSKRSEQARTQAASTAPDRIIGDYENFMRRILF</sequence>
<dbReference type="InterPro" id="IPR001296">
    <property type="entry name" value="Glyco_trans_1"/>
</dbReference>
<evidence type="ECO:0000259" key="3">
    <source>
        <dbReference type="Pfam" id="PF00534"/>
    </source>
</evidence>
<name>A0ABW2L5J6_9BACT</name>
<dbReference type="SUPFAM" id="SSF53756">
    <property type="entry name" value="UDP-Glycosyltransferase/glycogen phosphorylase"/>
    <property type="match status" value="1"/>
</dbReference>
<gene>
    <name evidence="5" type="ORF">ACFQY0_06245</name>
</gene>
<dbReference type="InterPro" id="IPR028098">
    <property type="entry name" value="Glyco_trans_4-like_N"/>
</dbReference>
<keyword evidence="6" id="KW-1185">Reference proteome</keyword>
<accession>A0ABW2L5J6</accession>
<comment type="caution">
    <text evidence="5">The sequence shown here is derived from an EMBL/GenBank/DDBJ whole genome shotgun (WGS) entry which is preliminary data.</text>
</comment>
<protein>
    <submittedName>
        <fullName evidence="5">Glycosyltransferase</fullName>
    </submittedName>
</protein>
<dbReference type="Pfam" id="PF13439">
    <property type="entry name" value="Glyco_transf_4"/>
    <property type="match status" value="1"/>
</dbReference>
<dbReference type="RefSeq" id="WP_379710408.1">
    <property type="nucleotide sequence ID" value="NZ_JBHTBS010000002.1"/>
</dbReference>